<evidence type="ECO:0000313" key="11">
    <source>
        <dbReference type="Proteomes" id="UP001150907"/>
    </source>
</evidence>
<dbReference type="Gene3D" id="1.10.287.1130">
    <property type="entry name" value="CytochromE C oxidase copper chaperone"/>
    <property type="match status" value="1"/>
</dbReference>
<dbReference type="SUPFAM" id="SSF47072">
    <property type="entry name" value="Cysteine alpha-hairpin motif"/>
    <property type="match status" value="1"/>
</dbReference>
<dbReference type="PROSITE" id="PS51808">
    <property type="entry name" value="CHCH"/>
    <property type="match status" value="1"/>
</dbReference>
<evidence type="ECO:0000313" key="10">
    <source>
        <dbReference type="EMBL" id="KAJ2003528.1"/>
    </source>
</evidence>
<evidence type="ECO:0000256" key="6">
    <source>
        <dbReference type="ARBA" id="ARBA00023157"/>
    </source>
</evidence>
<accession>A0A9W8BJN1</accession>
<keyword evidence="5" id="KW-0496">Mitochondrion</keyword>
<feature type="region of interest" description="Disordered" evidence="9">
    <location>
        <begin position="1"/>
        <end position="37"/>
    </location>
</feature>
<dbReference type="InterPro" id="IPR009069">
    <property type="entry name" value="Cys_alpha_HP_mot_SF"/>
</dbReference>
<evidence type="ECO:0000256" key="2">
    <source>
        <dbReference type="ARBA" id="ARBA00009241"/>
    </source>
</evidence>
<evidence type="ECO:0000256" key="8">
    <source>
        <dbReference type="PIRSR" id="PIRSR607745-1"/>
    </source>
</evidence>
<evidence type="ECO:0000256" key="5">
    <source>
        <dbReference type="ARBA" id="ARBA00023128"/>
    </source>
</evidence>
<dbReference type="InterPro" id="IPR007745">
    <property type="entry name" value="Cyt_c_oxidase_Cu-chaperone"/>
</dbReference>
<dbReference type="GO" id="GO:0005758">
    <property type="term" value="C:mitochondrial intermembrane space"/>
    <property type="evidence" value="ECO:0007669"/>
    <property type="project" value="UniProtKB-SubCell"/>
</dbReference>
<dbReference type="GO" id="GO:0033617">
    <property type="term" value="P:mitochondrial respiratory chain complex IV assembly"/>
    <property type="evidence" value="ECO:0007669"/>
    <property type="project" value="TreeGrafter"/>
</dbReference>
<protein>
    <recommendedName>
        <fullName evidence="12">Cytochrome c oxidase copper chaperone</fullName>
    </recommendedName>
</protein>
<feature type="compositionally biased region" description="Low complexity" evidence="9">
    <location>
        <begin position="1"/>
        <end position="13"/>
    </location>
</feature>
<dbReference type="PANTHER" id="PTHR16719">
    <property type="entry name" value="CYTOCHROME C OXIDASE COPPER CHAPERONE"/>
    <property type="match status" value="1"/>
</dbReference>
<evidence type="ECO:0000256" key="9">
    <source>
        <dbReference type="SAM" id="MobiDB-lite"/>
    </source>
</evidence>
<comment type="subcellular location">
    <subcellularLocation>
        <location evidence="1">Mitochondrion intermembrane space</location>
    </subcellularLocation>
</comment>
<comment type="caution">
    <text evidence="10">The sequence shown here is derived from an EMBL/GenBank/DDBJ whole genome shotgun (WGS) entry which is preliminary data.</text>
</comment>
<dbReference type="OrthoDB" id="1915887at2759"/>
<dbReference type="EMBL" id="JANBQF010000214">
    <property type="protein sequence ID" value="KAJ2003528.1"/>
    <property type="molecule type" value="Genomic_DNA"/>
</dbReference>
<sequence length="87" mass="9846">MWFFGKSKSGSAADSKEGTSPSNLQQQQQQQEQQHLKPANVKPCCVCLETKKARDTCFFDQGGDADKKCHYLVSAHRRCMEDFGFKI</sequence>
<feature type="binding site" evidence="8">
    <location>
        <position position="45"/>
    </location>
    <ligand>
        <name>Cu cation</name>
        <dbReference type="ChEBI" id="CHEBI:23378"/>
    </ligand>
</feature>
<organism evidence="10 11">
    <name type="scientific">Coemansia thaxteri</name>
    <dbReference type="NCBI Taxonomy" id="2663907"/>
    <lineage>
        <taxon>Eukaryota</taxon>
        <taxon>Fungi</taxon>
        <taxon>Fungi incertae sedis</taxon>
        <taxon>Zoopagomycota</taxon>
        <taxon>Kickxellomycotina</taxon>
        <taxon>Kickxellomycetes</taxon>
        <taxon>Kickxellales</taxon>
        <taxon>Kickxellaceae</taxon>
        <taxon>Coemansia</taxon>
    </lineage>
</organism>
<dbReference type="PANTHER" id="PTHR16719:SF0">
    <property type="entry name" value="CYTOCHROME C OXIDASE COPPER CHAPERONE"/>
    <property type="match status" value="1"/>
</dbReference>
<keyword evidence="7" id="KW-0143">Chaperone</keyword>
<dbReference type="Pfam" id="PF05051">
    <property type="entry name" value="COX17"/>
    <property type="match status" value="1"/>
</dbReference>
<dbReference type="GO" id="GO:0016531">
    <property type="term" value="F:copper chaperone activity"/>
    <property type="evidence" value="ECO:0007669"/>
    <property type="project" value="InterPro"/>
</dbReference>
<evidence type="ECO:0008006" key="12">
    <source>
        <dbReference type="Google" id="ProtNLM"/>
    </source>
</evidence>
<evidence type="ECO:0000256" key="1">
    <source>
        <dbReference type="ARBA" id="ARBA00004569"/>
    </source>
</evidence>
<reference evidence="10" key="1">
    <citation type="submission" date="2022-07" db="EMBL/GenBank/DDBJ databases">
        <title>Phylogenomic reconstructions and comparative analyses of Kickxellomycotina fungi.</title>
        <authorList>
            <person name="Reynolds N.K."/>
            <person name="Stajich J.E."/>
            <person name="Barry K."/>
            <person name="Grigoriev I.V."/>
            <person name="Crous P."/>
            <person name="Smith M.E."/>
        </authorList>
    </citation>
    <scope>NUCLEOTIDE SEQUENCE</scope>
    <source>
        <strain evidence="10">IMI 214461</strain>
    </source>
</reference>
<name>A0A9W8BJN1_9FUNG</name>
<evidence type="ECO:0000256" key="7">
    <source>
        <dbReference type="ARBA" id="ARBA00023186"/>
    </source>
</evidence>
<gene>
    <name evidence="10" type="ORF">H4R26_003017</name>
</gene>
<dbReference type="Proteomes" id="UP001150907">
    <property type="component" value="Unassembled WGS sequence"/>
</dbReference>
<keyword evidence="4 8" id="KW-0186">Copper</keyword>
<evidence type="ECO:0000256" key="3">
    <source>
        <dbReference type="ARBA" id="ARBA00022723"/>
    </source>
</evidence>
<dbReference type="AlphaFoldDB" id="A0A9W8BJN1"/>
<feature type="binding site" evidence="8">
    <location>
        <position position="44"/>
    </location>
    <ligand>
        <name>Cu cation</name>
        <dbReference type="ChEBI" id="CHEBI:23378"/>
    </ligand>
</feature>
<comment type="similarity">
    <text evidence="2">Belongs to the COX17 family.</text>
</comment>
<keyword evidence="11" id="KW-1185">Reference proteome</keyword>
<keyword evidence="6" id="KW-1015">Disulfide bond</keyword>
<proteinExistence type="inferred from homology"/>
<dbReference type="GO" id="GO:0005507">
    <property type="term" value="F:copper ion binding"/>
    <property type="evidence" value="ECO:0007669"/>
    <property type="project" value="InterPro"/>
</dbReference>
<keyword evidence="3 8" id="KW-0479">Metal-binding</keyword>
<evidence type="ECO:0000256" key="4">
    <source>
        <dbReference type="ARBA" id="ARBA00023008"/>
    </source>
</evidence>